<name>A0A4Q9P9E8_9APHY</name>
<protein>
    <submittedName>
        <fullName evidence="1">Uncharacterized protein</fullName>
    </submittedName>
</protein>
<evidence type="ECO:0000313" key="2">
    <source>
        <dbReference type="Proteomes" id="UP000292082"/>
    </source>
</evidence>
<dbReference type="AlphaFoldDB" id="A0A4Q9P9E8"/>
<sequence>MRLTERYALRIANCSALVFAIARPDTFIWIGIEIVAMRLYSNSVLALYVSASSTRRFSLHANPRRLFSSRSQPELKEISQGTCWLE</sequence>
<dbReference type="EMBL" id="ML145443">
    <property type="protein sequence ID" value="TBU51018.1"/>
    <property type="molecule type" value="Genomic_DNA"/>
</dbReference>
<proteinExistence type="predicted"/>
<accession>A0A4Q9P9E8</accession>
<dbReference type="Proteomes" id="UP000292082">
    <property type="component" value="Unassembled WGS sequence"/>
</dbReference>
<reference evidence="1 2" key="1">
    <citation type="submission" date="2019-01" db="EMBL/GenBank/DDBJ databases">
        <title>Draft genome sequences of three monokaryotic isolates of the white-rot basidiomycete fungus Dichomitus squalens.</title>
        <authorList>
            <consortium name="DOE Joint Genome Institute"/>
            <person name="Lopez S.C."/>
            <person name="Andreopoulos B."/>
            <person name="Pangilinan J."/>
            <person name="Lipzen A."/>
            <person name="Riley R."/>
            <person name="Ahrendt S."/>
            <person name="Ng V."/>
            <person name="Barry K."/>
            <person name="Daum C."/>
            <person name="Grigoriev I.V."/>
            <person name="Hilden K.S."/>
            <person name="Makela M.R."/>
            <person name="de Vries R.P."/>
        </authorList>
    </citation>
    <scope>NUCLEOTIDE SEQUENCE [LARGE SCALE GENOMIC DNA]</scope>
    <source>
        <strain evidence="1 2">CBS 464.89</strain>
    </source>
</reference>
<keyword evidence="2" id="KW-1185">Reference proteome</keyword>
<organism evidence="1 2">
    <name type="scientific">Dichomitus squalens</name>
    <dbReference type="NCBI Taxonomy" id="114155"/>
    <lineage>
        <taxon>Eukaryota</taxon>
        <taxon>Fungi</taxon>
        <taxon>Dikarya</taxon>
        <taxon>Basidiomycota</taxon>
        <taxon>Agaricomycotina</taxon>
        <taxon>Agaricomycetes</taxon>
        <taxon>Polyporales</taxon>
        <taxon>Polyporaceae</taxon>
        <taxon>Dichomitus</taxon>
    </lineage>
</organism>
<gene>
    <name evidence="1" type="ORF">BD310DRAFT_942837</name>
</gene>
<evidence type="ECO:0000313" key="1">
    <source>
        <dbReference type="EMBL" id="TBU51018.1"/>
    </source>
</evidence>